<organism evidence="2 3">
    <name type="scientific">Zizania palustris</name>
    <name type="common">Northern wild rice</name>
    <dbReference type="NCBI Taxonomy" id="103762"/>
    <lineage>
        <taxon>Eukaryota</taxon>
        <taxon>Viridiplantae</taxon>
        <taxon>Streptophyta</taxon>
        <taxon>Embryophyta</taxon>
        <taxon>Tracheophyta</taxon>
        <taxon>Spermatophyta</taxon>
        <taxon>Magnoliopsida</taxon>
        <taxon>Liliopsida</taxon>
        <taxon>Poales</taxon>
        <taxon>Poaceae</taxon>
        <taxon>BOP clade</taxon>
        <taxon>Oryzoideae</taxon>
        <taxon>Oryzeae</taxon>
        <taxon>Zizaniinae</taxon>
        <taxon>Zizania</taxon>
    </lineage>
</organism>
<dbReference type="Proteomes" id="UP000729402">
    <property type="component" value="Unassembled WGS sequence"/>
</dbReference>
<proteinExistence type="predicted"/>
<feature type="region of interest" description="Disordered" evidence="1">
    <location>
        <begin position="1"/>
        <end position="25"/>
    </location>
</feature>
<keyword evidence="3" id="KW-1185">Reference proteome</keyword>
<reference evidence="2" key="2">
    <citation type="submission" date="2021-02" db="EMBL/GenBank/DDBJ databases">
        <authorList>
            <person name="Kimball J.A."/>
            <person name="Haas M.W."/>
            <person name="Macchietto M."/>
            <person name="Kono T."/>
            <person name="Duquette J."/>
            <person name="Shao M."/>
        </authorList>
    </citation>
    <scope>NUCLEOTIDE SEQUENCE</scope>
    <source>
        <tissue evidence="2">Fresh leaf tissue</tissue>
    </source>
</reference>
<evidence type="ECO:0000313" key="3">
    <source>
        <dbReference type="Proteomes" id="UP000729402"/>
    </source>
</evidence>
<comment type="caution">
    <text evidence="2">The sequence shown here is derived from an EMBL/GenBank/DDBJ whole genome shotgun (WGS) entry which is preliminary data.</text>
</comment>
<feature type="compositionally biased region" description="Basic and acidic residues" evidence="1">
    <location>
        <begin position="118"/>
        <end position="127"/>
    </location>
</feature>
<protein>
    <submittedName>
        <fullName evidence="2">Uncharacterized protein</fullName>
    </submittedName>
</protein>
<sequence length="133" mass="15610">MLPPLPRPKLLPALPRPELEPRGPHCRPRCLARDPCCHHRRLARGLHHRPCRALAKGPGHHLHRALAEGLHLHRRLLAKVSRRRRRPLTKDPRCHPGSSLDRRSRRRPRSHRQSLLHRNLEKEIEKSHGKKSR</sequence>
<feature type="compositionally biased region" description="Basic residues" evidence="1">
    <location>
        <begin position="103"/>
        <end position="115"/>
    </location>
</feature>
<feature type="region of interest" description="Disordered" evidence="1">
    <location>
        <begin position="80"/>
        <end position="133"/>
    </location>
</feature>
<evidence type="ECO:0000256" key="1">
    <source>
        <dbReference type="SAM" id="MobiDB-lite"/>
    </source>
</evidence>
<dbReference type="AlphaFoldDB" id="A0A8J5WTH3"/>
<name>A0A8J5WTH3_ZIZPA</name>
<reference evidence="2" key="1">
    <citation type="journal article" date="2021" name="bioRxiv">
        <title>Whole Genome Assembly and Annotation of Northern Wild Rice, Zizania palustris L., Supports a Whole Genome Duplication in the Zizania Genus.</title>
        <authorList>
            <person name="Haas M."/>
            <person name="Kono T."/>
            <person name="Macchietto M."/>
            <person name="Millas R."/>
            <person name="McGilp L."/>
            <person name="Shao M."/>
            <person name="Duquette J."/>
            <person name="Hirsch C.N."/>
            <person name="Kimball J."/>
        </authorList>
    </citation>
    <scope>NUCLEOTIDE SEQUENCE</scope>
    <source>
        <tissue evidence="2">Fresh leaf tissue</tissue>
    </source>
</reference>
<gene>
    <name evidence="2" type="ORF">GUJ93_ZPchr0012g21811</name>
</gene>
<dbReference type="EMBL" id="JAAALK010000080">
    <property type="protein sequence ID" value="KAG8094869.1"/>
    <property type="molecule type" value="Genomic_DNA"/>
</dbReference>
<evidence type="ECO:0000313" key="2">
    <source>
        <dbReference type="EMBL" id="KAG8094869.1"/>
    </source>
</evidence>
<accession>A0A8J5WTH3</accession>